<evidence type="ECO:0000313" key="1">
    <source>
        <dbReference type="EMBL" id="KHD76967.1"/>
    </source>
</evidence>
<protein>
    <submittedName>
        <fullName evidence="1">Uncharacterized protein</fullName>
    </submittedName>
</protein>
<sequence length="70" mass="7379">MGLSSRECPDCGRSVREPFEKTITGREVCPDCAHALFTGSAAGTVTGDVGSGYGVWAMLMRKVRRSGRGG</sequence>
<organism evidence="1 2">
    <name type="scientific">Actinoplanes utahensis</name>
    <dbReference type="NCBI Taxonomy" id="1869"/>
    <lineage>
        <taxon>Bacteria</taxon>
        <taxon>Bacillati</taxon>
        <taxon>Actinomycetota</taxon>
        <taxon>Actinomycetes</taxon>
        <taxon>Micromonosporales</taxon>
        <taxon>Micromonosporaceae</taxon>
        <taxon>Actinoplanes</taxon>
    </lineage>
</organism>
<comment type="caution">
    <text evidence="1">The sequence shown here is derived from an EMBL/GenBank/DDBJ whole genome shotgun (WGS) entry which is preliminary data.</text>
</comment>
<dbReference type="EMBL" id="JRTT01000014">
    <property type="protein sequence ID" value="KHD76967.1"/>
    <property type="molecule type" value="Genomic_DNA"/>
</dbReference>
<accession>A0A0A6XA27</accession>
<gene>
    <name evidence="1" type="ORF">MB27_14360</name>
</gene>
<name>A0A0A6XA27_ACTUT</name>
<proteinExistence type="predicted"/>
<dbReference type="Proteomes" id="UP000054537">
    <property type="component" value="Unassembled WGS sequence"/>
</dbReference>
<reference evidence="1 2" key="1">
    <citation type="submission" date="2014-10" db="EMBL/GenBank/DDBJ databases">
        <title>Draft genome sequence of Actinoplanes utahensis NRRL 12052.</title>
        <authorList>
            <person name="Velasco-Bucheli B."/>
            <person name="del Cerro C."/>
            <person name="Hormigo D."/>
            <person name="Garcia J.L."/>
            <person name="Acebal C."/>
            <person name="Arroyo M."/>
            <person name="de la Mata I."/>
        </authorList>
    </citation>
    <scope>NUCLEOTIDE SEQUENCE [LARGE SCALE GENOMIC DNA]</scope>
    <source>
        <strain evidence="1 2">NRRL 12052</strain>
    </source>
</reference>
<keyword evidence="2" id="KW-1185">Reference proteome</keyword>
<dbReference type="AlphaFoldDB" id="A0A0A6XA27"/>
<evidence type="ECO:0000313" key="2">
    <source>
        <dbReference type="Proteomes" id="UP000054537"/>
    </source>
</evidence>